<organism evidence="1 2">
    <name type="scientific">Candidatus Gottesmanbacteria bacterium GW2011_GWB1_49_7</name>
    <dbReference type="NCBI Taxonomy" id="1618448"/>
    <lineage>
        <taxon>Bacteria</taxon>
        <taxon>Candidatus Gottesmaniibacteriota</taxon>
    </lineage>
</organism>
<protein>
    <submittedName>
        <fullName evidence="1">Uncharacterized protein</fullName>
    </submittedName>
</protein>
<sequence>MTWNKPPNSRDNKRNISGGVFAKKLETPPVVGEYIKQYTRANGKEPVIVRKGSRFFVGEGRTVSFTLAGLMTAAQVLKERADRS</sequence>
<comment type="caution">
    <text evidence="1">The sequence shown here is derived from an EMBL/GenBank/DDBJ whole genome shotgun (WGS) entry which is preliminary data.</text>
</comment>
<name>A0A0G1W2Q6_9BACT</name>
<proteinExistence type="predicted"/>
<gene>
    <name evidence="1" type="ORF">UY48_C0006G0056</name>
</gene>
<evidence type="ECO:0000313" key="1">
    <source>
        <dbReference type="EMBL" id="KKW13003.1"/>
    </source>
</evidence>
<evidence type="ECO:0000313" key="2">
    <source>
        <dbReference type="Proteomes" id="UP000034588"/>
    </source>
</evidence>
<reference evidence="1 2" key="1">
    <citation type="journal article" date="2015" name="Nature">
        <title>rRNA introns, odd ribosomes, and small enigmatic genomes across a large radiation of phyla.</title>
        <authorList>
            <person name="Brown C.T."/>
            <person name="Hug L.A."/>
            <person name="Thomas B.C."/>
            <person name="Sharon I."/>
            <person name="Castelle C.J."/>
            <person name="Singh A."/>
            <person name="Wilkins M.J."/>
            <person name="Williams K.H."/>
            <person name="Banfield J.F."/>
        </authorList>
    </citation>
    <scope>NUCLEOTIDE SEQUENCE [LARGE SCALE GENOMIC DNA]</scope>
</reference>
<dbReference type="Proteomes" id="UP000034588">
    <property type="component" value="Unassembled WGS sequence"/>
</dbReference>
<dbReference type="EMBL" id="LCQD01000006">
    <property type="protein sequence ID" value="KKW13003.1"/>
    <property type="molecule type" value="Genomic_DNA"/>
</dbReference>
<dbReference type="AlphaFoldDB" id="A0A0G1W2Q6"/>
<accession>A0A0G1W2Q6</accession>